<accession>A0A5N5PAS0</accession>
<dbReference type="InterPro" id="IPR033333">
    <property type="entry name" value="FANCB"/>
</dbReference>
<comment type="caution">
    <text evidence="1">The sequence shown here is derived from an EMBL/GenBank/DDBJ whole genome shotgun (WGS) entry which is preliminary data.</text>
</comment>
<organism evidence="1 2">
    <name type="scientific">Pangasianodon hypophthalmus</name>
    <name type="common">Striped catfish</name>
    <name type="synonym">Helicophagus hypophthalmus</name>
    <dbReference type="NCBI Taxonomy" id="310915"/>
    <lineage>
        <taxon>Eukaryota</taxon>
        <taxon>Metazoa</taxon>
        <taxon>Chordata</taxon>
        <taxon>Craniata</taxon>
        <taxon>Vertebrata</taxon>
        <taxon>Euteleostomi</taxon>
        <taxon>Actinopterygii</taxon>
        <taxon>Neopterygii</taxon>
        <taxon>Teleostei</taxon>
        <taxon>Ostariophysi</taxon>
        <taxon>Siluriformes</taxon>
        <taxon>Pangasiidae</taxon>
        <taxon>Pangasianodon</taxon>
    </lineage>
</organism>
<dbReference type="GO" id="GO:1905168">
    <property type="term" value="P:positive regulation of double-strand break repair via homologous recombination"/>
    <property type="evidence" value="ECO:0007669"/>
    <property type="project" value="TreeGrafter"/>
</dbReference>
<sequence length="794" mass="89391">MASDQRIHMVTLHGDLVIFQCKHPSSKGSEITFWRMSFNRDSGTFLNKDDKIIPMYENASRAARIVRCTTAVNVKTRQRVLCILLRLHRKRSQGFKYMLYSLNSRTSAKLHVEFSLPYEMGNDISILRGPTLVWSHEDIVFYTSAETGSVKEVPIRLKVSFLGELPLPQRQLAILGSQKMTEEEEVGNDTEDKTVLYFLEDGRTFSSDLLLPSAYSLVVRCMLVLSAKQVDGLLRSTVVAATCRKQLVRFENGLPEEVCLLPYEEPQSIRTVHVGSGCLIVIVFERGNVCAVWKDTFKVAACWTDVRLVLVDDFVGAGFEQILLIFEEIDSADEILGKFLLTDLCGVHYSLGRAESEDVNRCETAEENITLTIQALEARLQSGLTFLQDLRRDLRVKDHVIQQCVSALRDLLSDRKHVASPALQEGLVSLLDEQSEEDECAPRVRMMETNSGESLPSVERVWHRVIGQRLVFGALLAPTNQMTESDHMIAAVIATPPVVESVNKIICYPEPLTSVPPGPPNAKRSKLPSGPAILIVTDLAPLLTFDPIKCSVLLCFSTKEAGSASRHCELVNLDLKGALEGKFQPRLFEDCSIDSDESREDLLSLTVALESWCFRIVSTDRTVVDVSRFLEDEFRAKRIKIKPQYLLSRSTHASGAMLFHWKPCSSFEGMLDVYCSDHLSLLRFLDSLCNFLPVSHCVKLLKTGQGRNRSPALFMEHEIRAVKEGVADLIHGRAEEPSSDLIIHISREQWLKERSDQLRPLVDVKLYHRMVERAMDVKMASDVATLMEAELNEY</sequence>
<proteinExistence type="predicted"/>
<dbReference type="GO" id="GO:0043240">
    <property type="term" value="C:Fanconi anaemia nuclear complex"/>
    <property type="evidence" value="ECO:0007669"/>
    <property type="project" value="InterPro"/>
</dbReference>
<protein>
    <recommendedName>
        <fullName evidence="3">Fanconi anemia group B protein</fullName>
    </recommendedName>
</protein>
<reference evidence="1 2" key="1">
    <citation type="submission" date="2019-06" db="EMBL/GenBank/DDBJ databases">
        <title>A chromosome-scale genome assembly of the striped catfish, Pangasianodon hypophthalmus.</title>
        <authorList>
            <person name="Wen M."/>
            <person name="Zahm M."/>
            <person name="Roques C."/>
            <person name="Cabau C."/>
            <person name="Klopp C."/>
            <person name="Donnadieu C."/>
            <person name="Jouanno E."/>
            <person name="Avarre J.-C."/>
            <person name="Campet M."/>
            <person name="Ha T.T.T."/>
            <person name="Dugue R."/>
            <person name="Lampietro C."/>
            <person name="Louis A."/>
            <person name="Herpin A."/>
            <person name="Echchiki A."/>
            <person name="Berthelot C."/>
            <person name="Parey E."/>
            <person name="Roest-Crollius H."/>
            <person name="Braasch I."/>
            <person name="Postlethwait J."/>
            <person name="Bobe J."/>
            <person name="Montfort J."/>
            <person name="Bouchez O."/>
            <person name="Begum T."/>
            <person name="Schartl M."/>
            <person name="Guiguen Y."/>
        </authorList>
    </citation>
    <scope>NUCLEOTIDE SEQUENCE [LARGE SCALE GENOMIC DNA]</scope>
    <source>
        <strain evidence="1 2">Indonesia</strain>
        <tissue evidence="1">Blood</tissue>
    </source>
</reference>
<evidence type="ECO:0008006" key="3">
    <source>
        <dbReference type="Google" id="ProtNLM"/>
    </source>
</evidence>
<keyword evidence="2" id="KW-1185">Reference proteome</keyword>
<gene>
    <name evidence="1" type="ORF">PHYPO_G00200250</name>
</gene>
<evidence type="ECO:0000313" key="1">
    <source>
        <dbReference type="EMBL" id="KAB5576660.1"/>
    </source>
</evidence>
<dbReference type="PANTHER" id="PTHR28450">
    <property type="entry name" value="FANCONI ANEMIA GROUP B PROTEIN"/>
    <property type="match status" value="1"/>
</dbReference>
<dbReference type="AlphaFoldDB" id="A0A5N5PAS0"/>
<evidence type="ECO:0000313" key="2">
    <source>
        <dbReference type="Proteomes" id="UP000327468"/>
    </source>
</evidence>
<dbReference type="GO" id="GO:2000042">
    <property type="term" value="P:negative regulation of double-strand break repair via homologous recombination"/>
    <property type="evidence" value="ECO:0007669"/>
    <property type="project" value="TreeGrafter"/>
</dbReference>
<dbReference type="Proteomes" id="UP000327468">
    <property type="component" value="Chromosome 5"/>
</dbReference>
<dbReference type="GO" id="GO:1990414">
    <property type="term" value="P:replication-born double-strand break repair via sister chromatid exchange"/>
    <property type="evidence" value="ECO:0007669"/>
    <property type="project" value="TreeGrafter"/>
</dbReference>
<dbReference type="PANTHER" id="PTHR28450:SF1">
    <property type="entry name" value="FANCONI ANEMIA GROUP B PROTEIN"/>
    <property type="match status" value="1"/>
</dbReference>
<dbReference type="EMBL" id="VFJC01000006">
    <property type="protein sequence ID" value="KAB5576660.1"/>
    <property type="molecule type" value="Genomic_DNA"/>
</dbReference>
<dbReference type="GO" id="GO:0036297">
    <property type="term" value="P:interstrand cross-link repair"/>
    <property type="evidence" value="ECO:0007669"/>
    <property type="project" value="InterPro"/>
</dbReference>
<name>A0A5N5PAS0_PANHP</name>